<dbReference type="SMART" id="SM01235">
    <property type="entry name" value="Haem_bd"/>
    <property type="match status" value="1"/>
</dbReference>
<reference evidence="2 3" key="1">
    <citation type="submission" date="2018-07" db="EMBL/GenBank/DDBJ databases">
        <title>Chryseobacterium lacus sp. nov., isolated from lake water.</title>
        <authorList>
            <person name="Li C.-M."/>
        </authorList>
    </citation>
    <scope>NUCLEOTIDE SEQUENCE [LARGE SCALE GENOMIC DNA]</scope>
    <source>
        <strain evidence="2 3">YLOS41</strain>
    </source>
</reference>
<feature type="domain" description="Haem-binding" evidence="1">
    <location>
        <begin position="12"/>
        <end position="147"/>
    </location>
</feature>
<comment type="caution">
    <text evidence="2">The sequence shown here is derived from an EMBL/GenBank/DDBJ whole genome shotgun (WGS) entry which is preliminary data.</text>
</comment>
<evidence type="ECO:0000313" key="3">
    <source>
        <dbReference type="Proteomes" id="UP000252172"/>
    </source>
</evidence>
<gene>
    <name evidence="2" type="ORF">DQ356_05345</name>
</gene>
<dbReference type="InterPro" id="IPR025992">
    <property type="entry name" value="Haem-bd"/>
</dbReference>
<proteinExistence type="predicted"/>
<evidence type="ECO:0000313" key="2">
    <source>
        <dbReference type="EMBL" id="RCU43625.1"/>
    </source>
</evidence>
<organism evidence="2 3">
    <name type="scientific">Chryseobacterium lacus</name>
    <dbReference type="NCBI Taxonomy" id="2058346"/>
    <lineage>
        <taxon>Bacteria</taxon>
        <taxon>Pseudomonadati</taxon>
        <taxon>Bacteroidota</taxon>
        <taxon>Flavobacteriia</taxon>
        <taxon>Flavobacteriales</taxon>
        <taxon>Weeksellaceae</taxon>
        <taxon>Chryseobacterium group</taxon>
        <taxon>Chryseobacterium</taxon>
    </lineage>
</organism>
<sequence length="152" mass="17696">MKKTGKIVLWVIAIFAAIQLIPIDRANPPVDPEKDFIQVMNTPPKISGLLKRACYDCHSFETEYPRYAYVAPVSWSVKHHINEGREHANFSIWENYNQDLKKNMLEKAAQNIDSRKMPIPGYIVYHPEANLSEAERQLLINYFKELLESETY</sequence>
<dbReference type="AlphaFoldDB" id="A0A368N262"/>
<evidence type="ECO:0000259" key="1">
    <source>
        <dbReference type="SMART" id="SM01235"/>
    </source>
</evidence>
<dbReference type="Pfam" id="PF14376">
    <property type="entry name" value="Haem_bd"/>
    <property type="match status" value="1"/>
</dbReference>
<name>A0A368N262_9FLAO</name>
<dbReference type="EMBL" id="QPIE01000003">
    <property type="protein sequence ID" value="RCU43625.1"/>
    <property type="molecule type" value="Genomic_DNA"/>
</dbReference>
<dbReference type="OrthoDB" id="196738at2"/>
<accession>A0A368N262</accession>
<keyword evidence="3" id="KW-1185">Reference proteome</keyword>
<protein>
    <submittedName>
        <fullName evidence="2">Cytochrome C</fullName>
    </submittedName>
</protein>
<dbReference type="Proteomes" id="UP000252172">
    <property type="component" value="Unassembled WGS sequence"/>
</dbReference>